<dbReference type="STRING" id="1462526.BN990_03269"/>
<feature type="compositionally biased region" description="Polar residues" evidence="1">
    <location>
        <begin position="63"/>
        <end position="81"/>
    </location>
</feature>
<proteinExistence type="predicted"/>
<dbReference type="RefSeq" id="WP_021288603.1">
    <property type="nucleotide sequence ID" value="NZ_BNER01000007.1"/>
</dbReference>
<gene>
    <name evidence="2" type="ORF">BN990_03269</name>
</gene>
<dbReference type="Pfam" id="PF14179">
    <property type="entry name" value="YppG"/>
    <property type="match status" value="1"/>
</dbReference>
<reference evidence="3" key="2">
    <citation type="submission" date="2014-05" db="EMBL/GenBank/DDBJ databases">
        <title>Draft genome sequence of Virgibacillus massiliensis Vm-5.</title>
        <authorList>
            <person name="Khelaifia S."/>
            <person name="Croce O."/>
            <person name="Lagier J.C."/>
            <person name="Raoult D."/>
        </authorList>
    </citation>
    <scope>NUCLEOTIDE SEQUENCE [LARGE SCALE GENOMIC DNA]</scope>
    <source>
        <strain evidence="3">Vm-5</strain>
    </source>
</reference>
<keyword evidence="3" id="KW-1185">Reference proteome</keyword>
<dbReference type="OrthoDB" id="2456726at2"/>
<evidence type="ECO:0008006" key="4">
    <source>
        <dbReference type="Google" id="ProtNLM"/>
    </source>
</evidence>
<protein>
    <recommendedName>
        <fullName evidence="4">YppG-like protein</fullName>
    </recommendedName>
</protein>
<feature type="region of interest" description="Disordered" evidence="1">
    <location>
        <begin position="60"/>
        <end position="101"/>
    </location>
</feature>
<dbReference type="Proteomes" id="UP000028875">
    <property type="component" value="Unassembled WGS sequence"/>
</dbReference>
<evidence type="ECO:0000313" key="2">
    <source>
        <dbReference type="EMBL" id="CDQ40921.1"/>
    </source>
</evidence>
<sequence length="136" mass="15845">MFHRPYFDHAYFHDDGQRNYPYPQQYNYNLNTDPGNQNYHGSNPYNFQAVQQTPYDYFAKPQQPMSWPGTKSQLNQQTDYQDMNVPEFATQDQAPPGPGQQLDLDKMLSTVGQLANTYHQVSPIVKQFGSLIKTFR</sequence>
<dbReference type="AlphaFoldDB" id="A0A024QG38"/>
<evidence type="ECO:0000256" key="1">
    <source>
        <dbReference type="SAM" id="MobiDB-lite"/>
    </source>
</evidence>
<dbReference type="eggNOG" id="ENOG5033G5D">
    <property type="taxonomic scope" value="Bacteria"/>
</dbReference>
<organism evidence="2 3">
    <name type="scientific">Virgibacillus massiliensis</name>
    <dbReference type="NCBI Taxonomy" id="1462526"/>
    <lineage>
        <taxon>Bacteria</taxon>
        <taxon>Bacillati</taxon>
        <taxon>Bacillota</taxon>
        <taxon>Bacilli</taxon>
        <taxon>Bacillales</taxon>
        <taxon>Bacillaceae</taxon>
        <taxon>Virgibacillus</taxon>
    </lineage>
</organism>
<reference evidence="2 3" key="1">
    <citation type="submission" date="2014-03" db="EMBL/GenBank/DDBJ databases">
        <authorList>
            <person name="Urmite Genomes U."/>
        </authorList>
    </citation>
    <scope>NUCLEOTIDE SEQUENCE [LARGE SCALE GENOMIC DNA]</scope>
    <source>
        <strain evidence="2 3">Vm-5</strain>
    </source>
</reference>
<comment type="caution">
    <text evidence="2">The sequence shown here is derived from an EMBL/GenBank/DDBJ whole genome shotgun (WGS) entry which is preliminary data.</text>
</comment>
<evidence type="ECO:0000313" key="3">
    <source>
        <dbReference type="Proteomes" id="UP000028875"/>
    </source>
</evidence>
<dbReference type="EMBL" id="CCDP010000002">
    <property type="protein sequence ID" value="CDQ40921.1"/>
    <property type="molecule type" value="Genomic_DNA"/>
</dbReference>
<dbReference type="InterPro" id="IPR025555">
    <property type="entry name" value="YppG"/>
</dbReference>
<name>A0A024QG38_9BACI</name>
<accession>A0A024QG38</accession>